<comment type="similarity">
    <text evidence="1">Belongs to the DDI1 family.</text>
</comment>
<organism evidence="8 9">
    <name type="scientific">Anaeramoeba flamelloides</name>
    <dbReference type="NCBI Taxonomy" id="1746091"/>
    <lineage>
        <taxon>Eukaryota</taxon>
        <taxon>Metamonada</taxon>
        <taxon>Anaeramoebidae</taxon>
        <taxon>Anaeramoeba</taxon>
    </lineage>
</organism>
<dbReference type="Proteomes" id="UP001150062">
    <property type="component" value="Unassembled WGS sequence"/>
</dbReference>
<proteinExistence type="inferred from homology"/>
<feature type="domain" description="UBA" evidence="6">
    <location>
        <begin position="448"/>
        <end position="499"/>
    </location>
</feature>
<dbReference type="GO" id="GO:0006508">
    <property type="term" value="P:proteolysis"/>
    <property type="evidence" value="ECO:0007669"/>
    <property type="project" value="UniProtKB-KW"/>
</dbReference>
<dbReference type="Gene3D" id="3.10.20.90">
    <property type="entry name" value="Phosphatidylinositol 3-kinase Catalytic Subunit, Chain A, domain 1"/>
    <property type="match status" value="1"/>
</dbReference>
<dbReference type="PANTHER" id="PTHR12917">
    <property type="entry name" value="ASPARTYL PROTEASE DDI-RELATED"/>
    <property type="match status" value="1"/>
</dbReference>
<accession>A0ABQ8YJ29</accession>
<dbReference type="InterPro" id="IPR029071">
    <property type="entry name" value="Ubiquitin-like_domsf"/>
</dbReference>
<dbReference type="Gene3D" id="2.40.70.10">
    <property type="entry name" value="Acid Proteases"/>
    <property type="match status" value="1"/>
</dbReference>
<dbReference type="InterPro" id="IPR015940">
    <property type="entry name" value="UBA"/>
</dbReference>
<dbReference type="CDD" id="cd05479">
    <property type="entry name" value="RP_DDI"/>
    <property type="match status" value="1"/>
</dbReference>
<dbReference type="InterPro" id="IPR021109">
    <property type="entry name" value="Peptidase_aspartic_dom_sf"/>
</dbReference>
<feature type="domain" description="Ubiquitin-like" evidence="7">
    <location>
        <begin position="1"/>
        <end position="71"/>
    </location>
</feature>
<feature type="region of interest" description="Disordered" evidence="5">
    <location>
        <begin position="83"/>
        <end position="127"/>
    </location>
</feature>
<feature type="compositionally biased region" description="Basic and acidic residues" evidence="5">
    <location>
        <begin position="88"/>
        <end position="127"/>
    </location>
</feature>
<evidence type="ECO:0000256" key="1">
    <source>
        <dbReference type="ARBA" id="ARBA00009136"/>
    </source>
</evidence>
<comment type="caution">
    <text evidence="8">The sequence shown here is derived from an EMBL/GenBank/DDBJ whole genome shotgun (WGS) entry which is preliminary data.</text>
</comment>
<dbReference type="Pfam" id="PF09668">
    <property type="entry name" value="Asp_protease"/>
    <property type="match status" value="1"/>
</dbReference>
<evidence type="ECO:0000313" key="9">
    <source>
        <dbReference type="Proteomes" id="UP001150062"/>
    </source>
</evidence>
<dbReference type="InterPro" id="IPR000626">
    <property type="entry name" value="Ubiquitin-like_dom"/>
</dbReference>
<evidence type="ECO:0000256" key="5">
    <source>
        <dbReference type="SAM" id="MobiDB-lite"/>
    </source>
</evidence>
<dbReference type="EMBL" id="JAOAOG010000163">
    <property type="protein sequence ID" value="KAJ6244592.1"/>
    <property type="molecule type" value="Genomic_DNA"/>
</dbReference>
<keyword evidence="4" id="KW-0378">Hydrolase</keyword>
<feature type="compositionally biased region" description="Basic and acidic residues" evidence="5">
    <location>
        <begin position="421"/>
        <end position="439"/>
    </location>
</feature>
<name>A0ABQ8YJ29_9EUKA</name>
<keyword evidence="9" id="KW-1185">Reference proteome</keyword>
<evidence type="ECO:0000259" key="7">
    <source>
        <dbReference type="PROSITE" id="PS50053"/>
    </source>
</evidence>
<dbReference type="InterPro" id="IPR009060">
    <property type="entry name" value="UBA-like_sf"/>
</dbReference>
<evidence type="ECO:0000256" key="2">
    <source>
        <dbReference type="ARBA" id="ARBA00022670"/>
    </source>
</evidence>
<dbReference type="SUPFAM" id="SSF54236">
    <property type="entry name" value="Ubiquitin-like"/>
    <property type="match status" value="1"/>
</dbReference>
<feature type="region of interest" description="Disordered" evidence="5">
    <location>
        <begin position="421"/>
        <end position="456"/>
    </location>
</feature>
<gene>
    <name evidence="8" type="ORF">M0813_21178</name>
</gene>
<evidence type="ECO:0000256" key="4">
    <source>
        <dbReference type="ARBA" id="ARBA00022801"/>
    </source>
</evidence>
<dbReference type="InterPro" id="IPR019103">
    <property type="entry name" value="Peptidase_aspartic_DDI1-type"/>
</dbReference>
<sequence length="499" mass="58447">MTLQIHFILSDNQLISLNLCSTTTIETIKQILEIENNIDPNKYQLLHEQRPLIDTLNLKKSGVKNHDLIFVDPVYKDNNENTIITGEEQEKQKQKQKEKEKEKKKEKEKIEQEQKREEEKRKRLQQNKEIHSKDEKLLVEWLNEAHNLYFDLQSQPNKIKNVLGNQRQLIQALKSNQLDSFAQIYINIKLSRKAKEDQKQRFEYLSKNEPENPQLQKMIEEKIRMSRIRKNKDIAYRFNPELFVRVDMLYIPSIINDVPILAFVDTGAQTTIMSKAAAERVNILRLMDTDYRGVAVGVGTAKILGKVHITAMKIGSTFFNTSITILDQNGIEFIFGLDMIKRHQAMINMKTNRLEIANESIKFLSDQECLIFQTNPHVFLQKQELEKKEKEIIEISKKEFEENKMKIEIEKQTKIGKKIKNEKEKEKEKERGKEKERSNEISITGGEKSDEELDVSNEEPIIDKIKTLMRMGFKEDDAFNALQQAKFDLRQAAVILSEK</sequence>
<dbReference type="SUPFAM" id="SSF50630">
    <property type="entry name" value="Acid proteases"/>
    <property type="match status" value="1"/>
</dbReference>
<dbReference type="PROSITE" id="PS50053">
    <property type="entry name" value="UBIQUITIN_2"/>
    <property type="match status" value="1"/>
</dbReference>
<protein>
    <submittedName>
        <fullName evidence="8">Aspartyl protease ddi-related</fullName>
    </submittedName>
</protein>
<keyword evidence="3" id="KW-0064">Aspartyl protease</keyword>
<evidence type="ECO:0000259" key="6">
    <source>
        <dbReference type="PROSITE" id="PS50030"/>
    </source>
</evidence>
<reference evidence="8" key="1">
    <citation type="submission" date="2022-08" db="EMBL/GenBank/DDBJ databases">
        <title>Novel sulfate-reducing endosymbionts in the free-living metamonad Anaeramoeba.</title>
        <authorList>
            <person name="Jerlstrom-Hultqvist J."/>
            <person name="Cepicka I."/>
            <person name="Gallot-Lavallee L."/>
            <person name="Salas-Leiva D."/>
            <person name="Curtis B.A."/>
            <person name="Zahonova K."/>
            <person name="Pipaliya S."/>
            <person name="Dacks J."/>
            <person name="Roger A.J."/>
        </authorList>
    </citation>
    <scope>NUCLEOTIDE SEQUENCE</scope>
    <source>
        <strain evidence="8">Schooner1</strain>
    </source>
</reference>
<dbReference type="SUPFAM" id="SSF46934">
    <property type="entry name" value="UBA-like"/>
    <property type="match status" value="1"/>
</dbReference>
<evidence type="ECO:0000313" key="8">
    <source>
        <dbReference type="EMBL" id="KAJ6244592.1"/>
    </source>
</evidence>
<keyword evidence="2 8" id="KW-0645">Protease</keyword>
<dbReference type="Gene3D" id="1.10.8.10">
    <property type="entry name" value="DNA helicase RuvA subunit, C-terminal domain"/>
    <property type="match status" value="1"/>
</dbReference>
<dbReference type="PROSITE" id="PS50030">
    <property type="entry name" value="UBA"/>
    <property type="match status" value="1"/>
</dbReference>
<evidence type="ECO:0000256" key="3">
    <source>
        <dbReference type="ARBA" id="ARBA00022750"/>
    </source>
</evidence>
<dbReference type="GO" id="GO:0008233">
    <property type="term" value="F:peptidase activity"/>
    <property type="evidence" value="ECO:0007669"/>
    <property type="project" value="UniProtKB-KW"/>
</dbReference>
<dbReference type="PANTHER" id="PTHR12917:SF1">
    <property type="entry name" value="AT13091P"/>
    <property type="match status" value="1"/>
</dbReference>